<keyword evidence="5" id="KW-1185">Reference proteome</keyword>
<dbReference type="InterPro" id="IPR057092">
    <property type="entry name" value="SAM_KIDINS220"/>
</dbReference>
<dbReference type="OrthoDB" id="10015264at2759"/>
<dbReference type="PANTHER" id="PTHR22674">
    <property type="entry name" value="NTPASE, KAP FAMILY P-LOOP DOMAIN-CONTAINING 1"/>
    <property type="match status" value="1"/>
</dbReference>
<organism evidence="4 5">
    <name type="scientific">Aquarana catesbeiana</name>
    <name type="common">American bullfrog</name>
    <name type="synonym">Rana catesbeiana</name>
    <dbReference type="NCBI Taxonomy" id="8400"/>
    <lineage>
        <taxon>Eukaryota</taxon>
        <taxon>Metazoa</taxon>
        <taxon>Chordata</taxon>
        <taxon>Craniata</taxon>
        <taxon>Vertebrata</taxon>
        <taxon>Euteleostomi</taxon>
        <taxon>Amphibia</taxon>
        <taxon>Batrachia</taxon>
        <taxon>Anura</taxon>
        <taxon>Neobatrachia</taxon>
        <taxon>Ranoidea</taxon>
        <taxon>Ranidae</taxon>
        <taxon>Aquarana</taxon>
    </lineage>
</organism>
<reference evidence="5" key="1">
    <citation type="journal article" date="2017" name="Nat. Commun.">
        <title>The North American bullfrog draft genome provides insight into hormonal regulation of long noncoding RNA.</title>
        <authorList>
            <person name="Hammond S.A."/>
            <person name="Warren R.L."/>
            <person name="Vandervalk B.P."/>
            <person name="Kucuk E."/>
            <person name="Khan H."/>
            <person name="Gibb E.A."/>
            <person name="Pandoh P."/>
            <person name="Kirk H."/>
            <person name="Zhao Y."/>
            <person name="Jones M."/>
            <person name="Mungall A.J."/>
            <person name="Coope R."/>
            <person name="Pleasance S."/>
            <person name="Moore R.A."/>
            <person name="Holt R.A."/>
            <person name="Round J.M."/>
            <person name="Ohora S."/>
            <person name="Walle B.V."/>
            <person name="Veldhoen N."/>
            <person name="Helbing C.C."/>
            <person name="Birol I."/>
        </authorList>
    </citation>
    <scope>NUCLEOTIDE SEQUENCE [LARGE SCALE GENOMIC DNA]</scope>
</reference>
<evidence type="ECO:0000259" key="2">
    <source>
        <dbReference type="Pfam" id="PF07693"/>
    </source>
</evidence>
<feature type="domain" description="KAP NTPase" evidence="2">
    <location>
        <begin position="40"/>
        <end position="511"/>
    </location>
</feature>
<dbReference type="Pfam" id="PF07693">
    <property type="entry name" value="KAP_NTPase"/>
    <property type="match status" value="1"/>
</dbReference>
<feature type="transmembrane region" description="Helical" evidence="1">
    <location>
        <begin position="232"/>
        <end position="255"/>
    </location>
</feature>
<gene>
    <name evidence="4" type="ORF">AB205_0131520</name>
</gene>
<protein>
    <submittedName>
        <fullName evidence="4">Uncharacterized protein</fullName>
    </submittedName>
</protein>
<dbReference type="Proteomes" id="UP000228934">
    <property type="component" value="Unassembled WGS sequence"/>
</dbReference>
<dbReference type="InterPro" id="IPR052754">
    <property type="entry name" value="NTPase_KAP_P-loop"/>
</dbReference>
<dbReference type="AlphaFoldDB" id="A0A2G9RXU6"/>
<evidence type="ECO:0000259" key="3">
    <source>
        <dbReference type="Pfam" id="PF23307"/>
    </source>
</evidence>
<dbReference type="EMBL" id="KV929872">
    <property type="protein sequence ID" value="PIO32709.1"/>
    <property type="molecule type" value="Genomic_DNA"/>
</dbReference>
<keyword evidence="1" id="KW-0472">Membrane</keyword>
<evidence type="ECO:0000313" key="4">
    <source>
        <dbReference type="EMBL" id="PIO32709.1"/>
    </source>
</evidence>
<dbReference type="PANTHER" id="PTHR22674:SF8">
    <property type="entry name" value="KAP NTPASE DOMAIN-CONTAINING PROTEIN"/>
    <property type="match status" value="1"/>
</dbReference>
<keyword evidence="1" id="KW-1133">Transmembrane helix</keyword>
<sequence>MVRNSYENSLIRFSKEKSFEIRTVYGRHYSRGFETKDDVYCFSLAKALYYVASPVTVGFYAPWGRRKDVLLNKIEKYLCWESWKKEQDEVARTTQQTRKCTGKDLIKLIFFMIFYHPVITEKHKERENIRFIFIRFSAWEYAGSDQLWAGLVTTLCDGIENYFGLAPISVYRAVARKTKIIDAPLKQEWISKKFLCIPLWIAIILVILIGISVGALFIIYGFPFGSPTGDMMAAAEGVGATVVGISAAGILRVAIMTIKNTIITQKGVVQQKMNRTDMSSQLGFMSDVKREVKVITRYLQVMEVFQRQKIKVVLEITNLDKCMPDKVVGVLNAMNILLSDPSAPFISILAVDPRIIVECVESSLLLKGMANNGYLFLNRIITLPFCIPKMDSMTKCYLMKNIVEGKGELIRETEEENITDLAEVPNEKEQLLRQRAPHQNDFGVQDFPSNFRCSGELMQSSNLLADKGPQTKTLIDDAFGYLFNEVMKDYITDNVVHIRRIVNTITITIRLMIRDVPRTEIKPHKVTEWVLLATQWPCRLSWILQCIEDEQQRKCLDETDATGESSIYSRTFLWDVFEKSLEELDAIKTNLKQLLELDGDPEIFHKLLYGNFTVADANFFLPFTVNLDQSIKRQMELLRGSNNLWESKKSNRLTMLTLLNMTIDEVCKEMTKLCFREDNLQMYVQKIKEHNLNGRALVYSDNNEIKDVLCMGLGDWTLFSVYFLGVLPPPSAAPTTAPAFGKQEAQKLGVGFNDKLLKQSKMSLFISNEDIS</sequence>
<evidence type="ECO:0000256" key="1">
    <source>
        <dbReference type="SAM" id="Phobius"/>
    </source>
</evidence>
<proteinExistence type="predicted"/>
<keyword evidence="1" id="KW-0812">Transmembrane</keyword>
<dbReference type="Pfam" id="PF23307">
    <property type="entry name" value="SAM_KIDINS220"/>
    <property type="match status" value="1"/>
</dbReference>
<feature type="transmembrane region" description="Helical" evidence="1">
    <location>
        <begin position="194"/>
        <end position="220"/>
    </location>
</feature>
<dbReference type="InterPro" id="IPR011646">
    <property type="entry name" value="KAP_P-loop"/>
</dbReference>
<accession>A0A2G9RXU6</accession>
<evidence type="ECO:0000313" key="5">
    <source>
        <dbReference type="Proteomes" id="UP000228934"/>
    </source>
</evidence>
<feature type="domain" description="Kinase D-interacting substrate of 220 kDa-like SAM" evidence="3">
    <location>
        <begin position="656"/>
        <end position="721"/>
    </location>
</feature>
<name>A0A2G9RXU6_AQUCT</name>